<dbReference type="InParanoid" id="J9DC35"/>
<dbReference type="Pfam" id="PF00125">
    <property type="entry name" value="Histone"/>
    <property type="match status" value="1"/>
</dbReference>
<dbReference type="Gene3D" id="1.10.20.10">
    <property type="entry name" value="Histone, subunit A"/>
    <property type="match status" value="1"/>
</dbReference>
<dbReference type="OMA" id="FAVEYLM"/>
<evidence type="ECO:0000313" key="4">
    <source>
        <dbReference type="Proteomes" id="UP000003163"/>
    </source>
</evidence>
<evidence type="ECO:0000313" key="3">
    <source>
        <dbReference type="EMBL" id="EJW05301.1"/>
    </source>
</evidence>
<dbReference type="InterPro" id="IPR009072">
    <property type="entry name" value="Histone-fold"/>
</dbReference>
<dbReference type="FunCoup" id="J9DC35">
    <property type="interactions" value="203"/>
</dbReference>
<dbReference type="EMBL" id="AFBI03000007">
    <property type="protein sequence ID" value="EJW05301.1"/>
    <property type="molecule type" value="Genomic_DNA"/>
</dbReference>
<dbReference type="AlphaFoldDB" id="J9DC35"/>
<dbReference type="OrthoDB" id="9421954at2759"/>
<keyword evidence="4" id="KW-1185">Reference proteome</keyword>
<accession>J9DC35</accession>
<proteinExistence type="predicted"/>
<protein>
    <recommendedName>
        <fullName evidence="2">Core Histone H2A/H2B/H3 domain-containing protein</fullName>
    </recommendedName>
</protein>
<dbReference type="GO" id="GO:0046982">
    <property type="term" value="F:protein heterodimerization activity"/>
    <property type="evidence" value="ECO:0007669"/>
    <property type="project" value="InterPro"/>
</dbReference>
<dbReference type="VEuPathDB" id="MicrosporidiaDB:EDEG_00637"/>
<dbReference type="Proteomes" id="UP000003163">
    <property type="component" value="Unassembled WGS sequence"/>
</dbReference>
<feature type="region of interest" description="Disordered" evidence="1">
    <location>
        <begin position="1"/>
        <end position="24"/>
    </location>
</feature>
<evidence type="ECO:0000256" key="1">
    <source>
        <dbReference type="SAM" id="MobiDB-lite"/>
    </source>
</evidence>
<feature type="compositionally biased region" description="Basic and acidic residues" evidence="1">
    <location>
        <begin position="7"/>
        <end position="22"/>
    </location>
</feature>
<reference evidence="4" key="2">
    <citation type="submission" date="2015-07" db="EMBL/GenBank/DDBJ databases">
        <title>Contrasting host-pathogen interactions and genome evolution in two generalist and specialist microsporidian pathogens of mosquitoes.</title>
        <authorList>
            <consortium name="The Broad Institute Genomics Platform"/>
            <consortium name="The Broad Institute Genome Sequencing Center for Infectious Disease"/>
            <person name="Cuomo C.A."/>
            <person name="Sanscrainte N.D."/>
            <person name="Goldberg J.M."/>
            <person name="Heiman D."/>
            <person name="Young S."/>
            <person name="Zeng Q."/>
            <person name="Becnel J.J."/>
            <person name="Birren B.W."/>
        </authorList>
    </citation>
    <scope>NUCLEOTIDE SEQUENCE [LARGE SCALE GENOMIC DNA]</scope>
    <source>
        <strain evidence="4">USNM 41457</strain>
    </source>
</reference>
<dbReference type="GO" id="GO:0003677">
    <property type="term" value="F:DNA binding"/>
    <property type="evidence" value="ECO:0007669"/>
    <property type="project" value="InterPro"/>
</dbReference>
<dbReference type="STRING" id="1003232.J9DC35"/>
<comment type="caution">
    <text evidence="3">The sequence shown here is derived from an EMBL/GenBank/DDBJ whole genome shotgun (WGS) entry which is preliminary data.</text>
</comment>
<dbReference type="InterPro" id="IPR007125">
    <property type="entry name" value="H2A/H2B/H3"/>
</dbReference>
<feature type="domain" description="Core Histone H2A/H2B/H3" evidence="2">
    <location>
        <begin position="39"/>
        <end position="91"/>
    </location>
</feature>
<dbReference type="HOGENOM" id="CLU_062828_6_0_1"/>
<sequence length="128" mass="14114">MAQGKGGKQDPAKHTKKREQTHALKPCVLKAGQMKLLIKNLSNLRCSKEASRAAVFAVEYLMHEIIEGANSVAAGSNKKKIQPKHLNAAIRMDCELYRIGHKWLIKSGGTTAHLREEKSKKGKEGCPI</sequence>
<organism evidence="3 4">
    <name type="scientific">Edhazardia aedis (strain USNM 41457)</name>
    <name type="common">Microsporidian parasite</name>
    <dbReference type="NCBI Taxonomy" id="1003232"/>
    <lineage>
        <taxon>Eukaryota</taxon>
        <taxon>Fungi</taxon>
        <taxon>Fungi incertae sedis</taxon>
        <taxon>Microsporidia</taxon>
        <taxon>Edhazardia</taxon>
    </lineage>
</organism>
<name>J9DC35_EDHAE</name>
<reference evidence="3 4" key="1">
    <citation type="submission" date="2011-08" db="EMBL/GenBank/DDBJ databases">
        <authorList>
            <person name="Liu Z.J."/>
            <person name="Shi F.L."/>
            <person name="Lu J.Q."/>
            <person name="Li M."/>
            <person name="Wang Z.L."/>
        </authorList>
    </citation>
    <scope>NUCLEOTIDE SEQUENCE [LARGE SCALE GENOMIC DNA]</scope>
    <source>
        <strain evidence="3 4">USNM 41457</strain>
    </source>
</reference>
<dbReference type="SUPFAM" id="SSF47113">
    <property type="entry name" value="Histone-fold"/>
    <property type="match status" value="1"/>
</dbReference>
<evidence type="ECO:0000259" key="2">
    <source>
        <dbReference type="Pfam" id="PF00125"/>
    </source>
</evidence>
<gene>
    <name evidence="3" type="ORF">EDEG_00637</name>
</gene>